<keyword evidence="2" id="KW-0651">Protein splicing</keyword>
<feature type="domain" description="DOD-type homing endonuclease" evidence="3">
    <location>
        <begin position="410"/>
        <end position="548"/>
    </location>
</feature>
<evidence type="ECO:0000256" key="2">
    <source>
        <dbReference type="ARBA" id="ARBA00023000"/>
    </source>
</evidence>
<dbReference type="InterPro" id="IPR004042">
    <property type="entry name" value="Intein_endonuc_central"/>
</dbReference>
<evidence type="ECO:0000256" key="1">
    <source>
        <dbReference type="ARBA" id="ARBA00022813"/>
    </source>
</evidence>
<dbReference type="GO" id="GO:0004519">
    <property type="term" value="F:endonuclease activity"/>
    <property type="evidence" value="ECO:0007669"/>
    <property type="project" value="InterPro"/>
</dbReference>
<comment type="caution">
    <text evidence="4">The sequence shown here is derived from an EMBL/GenBank/DDBJ whole genome shotgun (WGS) entry which is preliminary data.</text>
</comment>
<accession>A0A0F9SDK4</accession>
<dbReference type="InterPro" id="IPR030934">
    <property type="entry name" value="Intein_C"/>
</dbReference>
<protein>
    <recommendedName>
        <fullName evidence="3">DOD-type homing endonuclease domain-containing protein</fullName>
    </recommendedName>
</protein>
<keyword evidence="1" id="KW-0068">Autocatalytic cleavage</keyword>
<dbReference type="SMART" id="SM00305">
    <property type="entry name" value="HintC"/>
    <property type="match status" value="1"/>
</dbReference>
<dbReference type="EMBL" id="LAZR01002064">
    <property type="protein sequence ID" value="KKN35086.1"/>
    <property type="molecule type" value="Genomic_DNA"/>
</dbReference>
<dbReference type="InterPro" id="IPR027434">
    <property type="entry name" value="Homing_endonucl"/>
</dbReference>
<dbReference type="Pfam" id="PF14528">
    <property type="entry name" value="LAGLIDADG_3"/>
    <property type="match status" value="1"/>
</dbReference>
<evidence type="ECO:0000259" key="3">
    <source>
        <dbReference type="PROSITE" id="PS50819"/>
    </source>
</evidence>
<dbReference type="InterPro" id="IPR055259">
    <property type="entry name" value="YkvP/CgeB_Glyco_trans-like"/>
</dbReference>
<gene>
    <name evidence="4" type="ORF">LCGC14_0787110</name>
</gene>
<dbReference type="AlphaFoldDB" id="A0A0F9SDK4"/>
<dbReference type="Gene3D" id="3.10.28.10">
    <property type="entry name" value="Homing endonucleases"/>
    <property type="match status" value="1"/>
</dbReference>
<dbReference type="GO" id="GO:0016539">
    <property type="term" value="P:intein-mediated protein splicing"/>
    <property type="evidence" value="ECO:0007669"/>
    <property type="project" value="InterPro"/>
</dbReference>
<reference evidence="4" key="1">
    <citation type="journal article" date="2015" name="Nature">
        <title>Complex archaea that bridge the gap between prokaryotes and eukaryotes.</title>
        <authorList>
            <person name="Spang A."/>
            <person name="Saw J.H."/>
            <person name="Jorgensen S.L."/>
            <person name="Zaremba-Niedzwiedzka K."/>
            <person name="Martijn J."/>
            <person name="Lind A.E."/>
            <person name="van Eijk R."/>
            <person name="Schleper C."/>
            <person name="Guy L."/>
            <person name="Ettema T.J."/>
        </authorList>
    </citation>
    <scope>NUCLEOTIDE SEQUENCE</scope>
</reference>
<dbReference type="Pfam" id="PF13524">
    <property type="entry name" value="Glyco_trans_1_2"/>
    <property type="match status" value="1"/>
</dbReference>
<dbReference type="InterPro" id="IPR003586">
    <property type="entry name" value="Hint_dom_C"/>
</dbReference>
<dbReference type="SUPFAM" id="SSF53756">
    <property type="entry name" value="UDP-Glycosyltransferase/glycogen phosphorylase"/>
    <property type="match status" value="1"/>
</dbReference>
<dbReference type="PROSITE" id="PS50819">
    <property type="entry name" value="INTEIN_ENDONUCLEASE"/>
    <property type="match status" value="1"/>
</dbReference>
<organism evidence="4">
    <name type="scientific">marine sediment metagenome</name>
    <dbReference type="NCBI Taxonomy" id="412755"/>
    <lineage>
        <taxon>unclassified sequences</taxon>
        <taxon>metagenomes</taxon>
        <taxon>ecological metagenomes</taxon>
    </lineage>
</organism>
<dbReference type="InterPro" id="IPR004860">
    <property type="entry name" value="LAGLIDADG_dom"/>
</dbReference>
<evidence type="ECO:0000313" key="4">
    <source>
        <dbReference type="EMBL" id="KKN35086.1"/>
    </source>
</evidence>
<dbReference type="Gene3D" id="2.170.16.10">
    <property type="entry name" value="Hedgehog/Intein (Hint) domain"/>
    <property type="match status" value="2"/>
</dbReference>
<dbReference type="SUPFAM" id="SSF55608">
    <property type="entry name" value="Homing endonucleases"/>
    <property type="match status" value="1"/>
</dbReference>
<sequence>MKYLWLSNSLEPKSLFGGTFVSLYMVKAFGKLGVNIDLAAWKDMCGRYDLLKPYDAVITLDYAVNPTLLKRISGVKKCVFIAIDDPELLHGPKHGWNILFTHSKGSVKLHEELGRSNVHYLPLASDPETFFPINRSEEEKFLDVVYVGNGIASKSYDIIMEPASNFDLNIWGKDWNKSSNHQFRRFLKGNIPPNKVNDVYNRSKIVLNMHRSSQRETQDSFIMRDYESKMCLLGGTYVQGPISKPIKNIDVGEDVLGSDGKFHKVVKKFKRRYTGPIIKITPYLINYGVSMTPKHPVLAVKALHCNRYRHNVCKPGCRINPCLIKKYYFYYPSWYPVEDLEEGDFLLFPVLNTSTNPEHSKKRLDVRYLTENSTICDGMVYPKMENRRKPQGNSKGIPRFIKISKEIMELFGYYVSEGHSSMGRSVIFSFGIHEEDYALRVSYLIKKIFGLTAKINRYPKKSVIVIVVSSSIIARMFANMFGKNAINKKLPRWIFKAFDEHIISLIEGMWRGDGMLNKTGSDKTNLGYYTASPVLHRQLILLLSRFGIASHASTDYNPNNGLKHIKNRAPMNKIYIQSESAIRFSALIYTAKEIKKLNASPQSYFRKTWWFDGRYIYLPIRKIEHKKFKGYVYNLEVEDTNDYVSEGFIVHNCGAFTLSDSFKGDDYFKDGMVTSDSPKDTKELIEYYLDPTNLEERNKIAQKGYDIVTKNKDTYEERAKKIIEIVGL</sequence>
<proteinExistence type="predicted"/>
<dbReference type="PRINTS" id="PR00379">
    <property type="entry name" value="INTEIN"/>
</dbReference>
<dbReference type="InterPro" id="IPR006142">
    <property type="entry name" value="INTEIN"/>
</dbReference>
<dbReference type="SUPFAM" id="SSF51294">
    <property type="entry name" value="Hedgehog/intein (Hint) domain"/>
    <property type="match status" value="1"/>
</dbReference>
<dbReference type="PROSITE" id="PS50818">
    <property type="entry name" value="INTEIN_C_TER"/>
    <property type="match status" value="1"/>
</dbReference>
<dbReference type="InterPro" id="IPR036844">
    <property type="entry name" value="Hint_dom_sf"/>
</dbReference>
<dbReference type="NCBIfam" id="TIGR01443">
    <property type="entry name" value="intein_Cterm"/>
    <property type="match status" value="1"/>
</dbReference>
<name>A0A0F9SDK4_9ZZZZ</name>
<dbReference type="CDD" id="cd00081">
    <property type="entry name" value="Hint"/>
    <property type="match status" value="1"/>
</dbReference>